<keyword evidence="2" id="KW-0393">Immunoglobulin domain</keyword>
<evidence type="ECO:0000313" key="7">
    <source>
        <dbReference type="Proteomes" id="UP000000437"/>
    </source>
</evidence>
<dbReference type="SMART" id="SM00409">
    <property type="entry name" value="IG"/>
    <property type="match status" value="3"/>
</dbReference>
<dbReference type="RefSeq" id="XP_021322445.1">
    <property type="nucleotide sequence ID" value="XM_021466770.2"/>
</dbReference>
<dbReference type="GO" id="GO:0007155">
    <property type="term" value="P:cell adhesion"/>
    <property type="evidence" value="ECO:0007669"/>
    <property type="project" value="InterPro"/>
</dbReference>
<evidence type="ECO:0000313" key="8">
    <source>
        <dbReference type="RefSeq" id="XP_021322445.1"/>
    </source>
</evidence>
<dbReference type="HOGENOM" id="CLU_622487_0_0_1"/>
<dbReference type="PANTHER" id="PTHR13771">
    <property type="entry name" value="INTERCELLULAR ADHESION MOLECULE"/>
    <property type="match status" value="1"/>
</dbReference>
<evidence type="ECO:0000256" key="4">
    <source>
        <dbReference type="SAM" id="SignalP"/>
    </source>
</evidence>
<evidence type="ECO:0000256" key="1">
    <source>
        <dbReference type="ARBA" id="ARBA00023157"/>
    </source>
</evidence>
<feature type="domain" description="Ig-like" evidence="5">
    <location>
        <begin position="114"/>
        <end position="213"/>
    </location>
</feature>
<dbReference type="ZFIN" id="ZDB-GENE-060503-172">
    <property type="gene designation" value="vcam1a"/>
</dbReference>
<dbReference type="FunFam" id="2.60.40.10:FF:000625">
    <property type="entry name" value="Vascular cell adhesion molecule 1"/>
    <property type="match status" value="1"/>
</dbReference>
<dbReference type="InterPro" id="IPR003597">
    <property type="entry name" value="Ig_C1-set"/>
</dbReference>
<feature type="domain" description="Ig-like" evidence="5">
    <location>
        <begin position="216"/>
        <end position="298"/>
    </location>
</feature>
<dbReference type="CTD" id="100001105"/>
<name>F6NRL9_DANRE</name>
<dbReference type="Pfam" id="PF07654">
    <property type="entry name" value="C1-set"/>
    <property type="match status" value="1"/>
</dbReference>
<dbReference type="Pfam" id="PF03921">
    <property type="entry name" value="ICAM_N"/>
    <property type="match status" value="1"/>
</dbReference>
<keyword evidence="1" id="KW-1015">Disulfide bond</keyword>
<evidence type="ECO:0000256" key="2">
    <source>
        <dbReference type="ARBA" id="ARBA00023319"/>
    </source>
</evidence>
<dbReference type="SMR" id="F6NRL9"/>
<dbReference type="AGR" id="ZFIN:ZDB-GENE-060503-172"/>
<dbReference type="EMBL" id="AL953893">
    <property type="status" value="NOT_ANNOTATED_CDS"/>
    <property type="molecule type" value="Genomic_DNA"/>
</dbReference>
<evidence type="ECO:0000259" key="5">
    <source>
        <dbReference type="PROSITE" id="PS50835"/>
    </source>
</evidence>
<dbReference type="STRING" id="7955.ENSDARP00000122789"/>
<sequence>MFGVKCIPFALWIIILVAGENDLKLKLTPLNPAVHVGEDLRLTCSCNSCSVNVTFTWKTLLDRFHGGVVEDEPTVSRLLIRSISTEHNIKLVCKANCGSERSEKTSAINVYSFPHDPVLPKIKSLITNQEQMLSCTIYNVYPLERFQIEWLLGDKESVVSPDTYPEELYDHEQNYTSVLNYTHSADNLGKNITCKATLKLPNGFEKTRNSTLEYGPGTITISSYKASVKLGENFEITCHADGNPKPKISWWKHEEADPEPQSQNDKLIINNASRSQAGWYQCNASNDLGSLQKSIEVIVLGPPNTPKIQLSHSGELEEGENITIFCSSDGTLAELTISRQSQNAETGGHSQSAALLNLPSIQITDAGTYICEAKNDIGIERSTIEIRVKARQSMPDLMPDLPVAIIPAVGSVSLLTAVGLLIRHCRKKARSESCNLTELN</sequence>
<dbReference type="GeneID" id="100001105"/>
<dbReference type="AlphaFoldDB" id="F6NRL9"/>
<dbReference type="GeneTree" id="ENSGT00940000167735"/>
<reference evidence="8" key="3">
    <citation type="submission" date="2025-04" db="UniProtKB">
        <authorList>
            <consortium name="RefSeq"/>
        </authorList>
    </citation>
    <scope>IDENTIFICATION</scope>
    <source>
        <strain evidence="8">Tuebingen</strain>
    </source>
</reference>
<dbReference type="InterPro" id="IPR036179">
    <property type="entry name" value="Ig-like_dom_sf"/>
</dbReference>
<keyword evidence="7" id="KW-1185">Reference proteome</keyword>
<dbReference type="Gene3D" id="2.60.40.10">
    <property type="entry name" value="Immunoglobulins"/>
    <property type="match status" value="4"/>
</dbReference>
<dbReference type="Bgee" id="ENSDARG00000078201">
    <property type="expression patterns" value="Expressed in pharyngeal gill and 4 other cell types or tissues"/>
</dbReference>
<dbReference type="eggNOG" id="ENOG502QSKQ">
    <property type="taxonomic scope" value="Eukaryota"/>
</dbReference>
<feature type="signal peptide" evidence="4">
    <location>
        <begin position="1"/>
        <end position="19"/>
    </location>
</feature>
<dbReference type="Pfam" id="PF13927">
    <property type="entry name" value="Ig_3"/>
    <property type="match status" value="2"/>
</dbReference>
<dbReference type="PROSITE" id="PS50835">
    <property type="entry name" value="IG_LIKE"/>
    <property type="match status" value="4"/>
</dbReference>
<keyword evidence="3" id="KW-0812">Transmembrane</keyword>
<feature type="domain" description="Ig-like" evidence="5">
    <location>
        <begin position="306"/>
        <end position="387"/>
    </location>
</feature>
<dbReference type="OMA" id="ANCGSER"/>
<dbReference type="SUPFAM" id="SSF48726">
    <property type="entry name" value="Immunoglobulin"/>
    <property type="match status" value="4"/>
</dbReference>
<dbReference type="FunFam" id="2.60.40.10:FF:000032">
    <property type="entry name" value="palladin isoform X1"/>
    <property type="match status" value="1"/>
</dbReference>
<dbReference type="PaxDb" id="7955-ENSDARP00000122789"/>
<organism evidence="6">
    <name type="scientific">Danio rerio</name>
    <name type="common">Zebrafish</name>
    <name type="synonym">Brachydanio rerio</name>
    <dbReference type="NCBI Taxonomy" id="7955"/>
    <lineage>
        <taxon>Eukaryota</taxon>
        <taxon>Metazoa</taxon>
        <taxon>Chordata</taxon>
        <taxon>Craniata</taxon>
        <taxon>Vertebrata</taxon>
        <taxon>Euteleostomi</taxon>
        <taxon>Actinopterygii</taxon>
        <taxon>Neopterygii</taxon>
        <taxon>Teleostei</taxon>
        <taxon>Ostariophysi</taxon>
        <taxon>Cypriniformes</taxon>
        <taxon>Danionidae</taxon>
        <taxon>Danioninae</taxon>
        <taxon>Danio</taxon>
    </lineage>
</organism>
<gene>
    <name evidence="6 8 9" type="primary">vcam1a</name>
</gene>
<evidence type="ECO:0000256" key="3">
    <source>
        <dbReference type="SAM" id="Phobius"/>
    </source>
</evidence>
<dbReference type="InterPro" id="IPR013768">
    <property type="entry name" value="ICAM_N"/>
</dbReference>
<dbReference type="InterPro" id="IPR003598">
    <property type="entry name" value="Ig_sub2"/>
</dbReference>
<dbReference type="InterPro" id="IPR013783">
    <property type="entry name" value="Ig-like_fold"/>
</dbReference>
<evidence type="ECO:0000313" key="6">
    <source>
        <dbReference type="Ensembl" id="ENSDARP00000122789"/>
    </source>
</evidence>
<dbReference type="GO" id="GO:0001946">
    <property type="term" value="P:lymphangiogenesis"/>
    <property type="evidence" value="ECO:0000316"/>
    <property type="project" value="ZFIN"/>
</dbReference>
<dbReference type="SMART" id="SM00408">
    <property type="entry name" value="IGc2"/>
    <property type="match status" value="3"/>
</dbReference>
<reference evidence="6 7" key="2">
    <citation type="journal article" date="2013" name="Nature">
        <title>The zebrafish reference genome sequence and its relationship to the human genome.</title>
        <authorList>
            <consortium name="Genome Reference Consortium Zebrafish"/>
            <person name="Howe K."/>
            <person name="Clark M.D."/>
            <person name="Torroja C.F."/>
            <person name="Torrance J."/>
            <person name="Berthelot C."/>
            <person name="Muffato M."/>
            <person name="Collins J.E."/>
            <person name="Humphray S."/>
            <person name="McLaren K."/>
            <person name="Matthews L."/>
            <person name="McLaren S."/>
            <person name="Sealy I."/>
            <person name="Caccamo M."/>
            <person name="Churcher C."/>
            <person name="Scott C."/>
            <person name="Barrett J.C."/>
            <person name="Koch R."/>
            <person name="Rauch G.J."/>
            <person name="White S."/>
            <person name="Chow W."/>
            <person name="Kilian B."/>
            <person name="Quintais L.T."/>
            <person name="Guerra-Assuncao J.A."/>
            <person name="Zhou Y."/>
            <person name="Gu Y."/>
            <person name="Yen J."/>
            <person name="Vogel J.H."/>
            <person name="Eyre T."/>
            <person name="Redmond S."/>
            <person name="Banerjee R."/>
            <person name="Chi J."/>
            <person name="Fu B."/>
            <person name="Langley E."/>
            <person name="Maguire S.F."/>
            <person name="Laird G.K."/>
            <person name="Lloyd D."/>
            <person name="Kenyon E."/>
            <person name="Donaldson S."/>
            <person name="Sehra H."/>
            <person name="Almeida-King J."/>
            <person name="Loveland J."/>
            <person name="Trevanion S."/>
            <person name="Jones M."/>
            <person name="Quail M."/>
            <person name="Willey D."/>
            <person name="Hunt A."/>
            <person name="Burton J."/>
            <person name="Sims S."/>
            <person name="McLay K."/>
            <person name="Plumb B."/>
            <person name="Davis J."/>
            <person name="Clee C."/>
            <person name="Oliver K."/>
            <person name="Clark R."/>
            <person name="Riddle C."/>
            <person name="Elliot D."/>
            <person name="Eliott D."/>
            <person name="Threadgold G."/>
            <person name="Harden G."/>
            <person name="Ware D."/>
            <person name="Begum S."/>
            <person name="Mortimore B."/>
            <person name="Mortimer B."/>
            <person name="Kerry G."/>
            <person name="Heath P."/>
            <person name="Phillimore B."/>
            <person name="Tracey A."/>
            <person name="Corby N."/>
            <person name="Dunn M."/>
            <person name="Johnson C."/>
            <person name="Wood J."/>
            <person name="Clark S."/>
            <person name="Pelan S."/>
            <person name="Griffiths G."/>
            <person name="Smith M."/>
            <person name="Glithero R."/>
            <person name="Howden P."/>
            <person name="Barker N."/>
            <person name="Lloyd C."/>
            <person name="Stevens C."/>
            <person name="Harley J."/>
            <person name="Holt K."/>
            <person name="Panagiotidis G."/>
            <person name="Lovell J."/>
            <person name="Beasley H."/>
            <person name="Henderson C."/>
            <person name="Gordon D."/>
            <person name="Auger K."/>
            <person name="Wright D."/>
            <person name="Collins J."/>
            <person name="Raisen C."/>
            <person name="Dyer L."/>
            <person name="Leung K."/>
            <person name="Robertson L."/>
            <person name="Ambridge K."/>
            <person name="Leongamornlert D."/>
            <person name="McGuire S."/>
            <person name="Gilderthorp R."/>
            <person name="Griffiths C."/>
            <person name="Manthravadi D."/>
            <person name="Nichol S."/>
            <person name="Barker G."/>
            <person name="Whitehead S."/>
            <person name="Kay M."/>
            <person name="Brown J."/>
            <person name="Murnane C."/>
            <person name="Gray E."/>
            <person name="Humphries M."/>
            <person name="Sycamore N."/>
            <person name="Barker D."/>
            <person name="Saunders D."/>
            <person name="Wallis J."/>
            <person name="Babbage A."/>
            <person name="Hammond S."/>
            <person name="Mashreghi-Mohammadi M."/>
            <person name="Barr L."/>
            <person name="Martin S."/>
            <person name="Wray P."/>
            <person name="Ellington A."/>
            <person name="Matthews N."/>
            <person name="Ellwood M."/>
            <person name="Woodmansey R."/>
            <person name="Clark G."/>
            <person name="Cooper J."/>
            <person name="Cooper J."/>
            <person name="Tromans A."/>
            <person name="Grafham D."/>
            <person name="Skuce C."/>
            <person name="Pandian R."/>
            <person name="Andrews R."/>
            <person name="Harrison E."/>
            <person name="Kimberley A."/>
            <person name="Garnett J."/>
            <person name="Fosker N."/>
            <person name="Hall R."/>
            <person name="Garner P."/>
            <person name="Kelly D."/>
            <person name="Bird C."/>
            <person name="Palmer S."/>
            <person name="Gehring I."/>
            <person name="Berger A."/>
            <person name="Dooley C.M."/>
            <person name="Ersan-Urun Z."/>
            <person name="Eser C."/>
            <person name="Geiger H."/>
            <person name="Geisler M."/>
            <person name="Karotki L."/>
            <person name="Kirn A."/>
            <person name="Konantz J."/>
            <person name="Konantz M."/>
            <person name="Oberlander M."/>
            <person name="Rudolph-Geiger S."/>
            <person name="Teucke M."/>
            <person name="Lanz C."/>
            <person name="Raddatz G."/>
            <person name="Osoegawa K."/>
            <person name="Zhu B."/>
            <person name="Rapp A."/>
            <person name="Widaa S."/>
            <person name="Langford C."/>
            <person name="Yang F."/>
            <person name="Schuster S.C."/>
            <person name="Carter N.P."/>
            <person name="Harrow J."/>
            <person name="Ning Z."/>
            <person name="Herrero J."/>
            <person name="Searle S.M."/>
            <person name="Enright A."/>
            <person name="Geisler R."/>
            <person name="Plasterk R.H."/>
            <person name="Lee C."/>
            <person name="Westerfield M."/>
            <person name="de Jong P.J."/>
            <person name="Zon L.I."/>
            <person name="Postlethwait J.H."/>
            <person name="Nusslein-Volhard C."/>
            <person name="Hubbard T.J."/>
            <person name="Roest Crollius H."/>
            <person name="Rogers J."/>
            <person name="Stemple D.L."/>
        </authorList>
    </citation>
    <scope>NUCLEOTIDE SEQUENCE [LARGE SCALE GENOMIC DNA]</scope>
    <source>
        <strain evidence="6">Tuebingen</strain>
    </source>
</reference>
<feature type="domain" description="Ig-like" evidence="5">
    <location>
        <begin position="37"/>
        <end position="109"/>
    </location>
</feature>
<dbReference type="PANTHER" id="PTHR13771:SF14">
    <property type="entry name" value="VASCULAR CELL ADHESION PROTEIN 1"/>
    <property type="match status" value="1"/>
</dbReference>
<dbReference type="KEGG" id="dre:100001105"/>
<dbReference type="GO" id="GO:0005178">
    <property type="term" value="F:integrin binding"/>
    <property type="evidence" value="ECO:0007669"/>
    <property type="project" value="InterPro"/>
</dbReference>
<keyword evidence="4" id="KW-0732">Signal</keyword>
<accession>A0A8M9PMN1</accession>
<dbReference type="OrthoDB" id="10045578at2759"/>
<dbReference type="InterPro" id="IPR003599">
    <property type="entry name" value="Ig_sub"/>
</dbReference>
<feature type="transmembrane region" description="Helical" evidence="3">
    <location>
        <begin position="401"/>
        <end position="422"/>
    </location>
</feature>
<dbReference type="InterPro" id="IPR047012">
    <property type="entry name" value="ICAM_VCAM"/>
</dbReference>
<reference evidence="6" key="1">
    <citation type="submission" date="2011-07" db="UniProtKB">
        <authorList>
            <consortium name="Ensembl"/>
        </authorList>
    </citation>
    <scope>IDENTIFICATION</scope>
    <source>
        <strain evidence="6">Tuebingen</strain>
    </source>
</reference>
<keyword evidence="3" id="KW-0472">Membrane</keyword>
<keyword evidence="3" id="KW-1133">Transmembrane helix</keyword>
<protein>
    <submittedName>
        <fullName evidence="6">Vascular cell adhesion molecule 1a</fullName>
    </submittedName>
    <submittedName>
        <fullName evidence="8">Vascular cell adhesion protein 1</fullName>
    </submittedName>
</protein>
<dbReference type="InterPro" id="IPR007110">
    <property type="entry name" value="Ig-like_dom"/>
</dbReference>
<proteinExistence type="predicted"/>
<dbReference type="Ensembl" id="ENSDART00000138691.4">
    <property type="protein sequence ID" value="ENSDARP00000122789.2"/>
    <property type="gene ID" value="ENSDARG00000078201.7"/>
</dbReference>
<dbReference type="Proteomes" id="UP000000437">
    <property type="component" value="Chromosome 2"/>
</dbReference>
<evidence type="ECO:0000313" key="9">
    <source>
        <dbReference type="ZFIN" id="ZDB-GENE-060503-172"/>
    </source>
</evidence>
<accession>F6NRL9</accession>
<feature type="chain" id="PRO_5044730960" evidence="4">
    <location>
        <begin position="20"/>
        <end position="440"/>
    </location>
</feature>